<evidence type="ECO:0000313" key="2">
    <source>
        <dbReference type="Proteomes" id="UP000596329"/>
    </source>
</evidence>
<dbReference type="Pfam" id="PF01627">
    <property type="entry name" value="Hpt"/>
    <property type="match status" value="1"/>
</dbReference>
<dbReference type="KEGG" id="fpk:IA06_06850"/>
<proteinExistence type="predicted"/>
<evidence type="ECO:0000313" key="1">
    <source>
        <dbReference type="EMBL" id="QRE03460.1"/>
    </source>
</evidence>
<accession>A0A075S1U7</accession>
<name>A0A075S1U7_FLAPS</name>
<dbReference type="Gene3D" id="1.20.120.160">
    <property type="entry name" value="HPT domain"/>
    <property type="match status" value="1"/>
</dbReference>
<protein>
    <submittedName>
        <fullName evidence="1">Hpt domain-containing protein</fullName>
    </submittedName>
</protein>
<dbReference type="KEGG" id="fpq:IB65_06800"/>
<dbReference type="KEGG" id="fpv:IA03_06900"/>
<sequence length="117" mass="13447">MAIHYNLAKVYAISDDDKDFVLQIVKLFVEEVPLDVKQIKEGINAKDYDHAYGYAHKINPTLSLLGMEAAHDEILQIEQWAKNKGKKKEIKEIYKSMSGRIDLALSEIKKNYSLHKV</sequence>
<dbReference type="EMBL" id="CP059075">
    <property type="protein sequence ID" value="QRE03460.1"/>
    <property type="molecule type" value="Genomic_DNA"/>
</dbReference>
<dbReference type="AlphaFoldDB" id="A0A075S1U7"/>
<dbReference type="GO" id="GO:0004672">
    <property type="term" value="F:protein kinase activity"/>
    <property type="evidence" value="ECO:0007669"/>
    <property type="project" value="UniProtKB-ARBA"/>
</dbReference>
<dbReference type="KEGG" id="fpw:IA04_06805"/>
<dbReference type="PROSITE" id="PS50894">
    <property type="entry name" value="HPT"/>
    <property type="match status" value="1"/>
</dbReference>
<dbReference type="GeneID" id="66552895"/>
<dbReference type="RefSeq" id="WP_016361989.1">
    <property type="nucleotide sequence ID" value="NZ_BCNG01000065.1"/>
</dbReference>
<dbReference type="GO" id="GO:0000160">
    <property type="term" value="P:phosphorelay signal transduction system"/>
    <property type="evidence" value="ECO:0007669"/>
    <property type="project" value="InterPro"/>
</dbReference>
<dbReference type="InterPro" id="IPR008207">
    <property type="entry name" value="Sig_transdc_His_kin_Hpt_dom"/>
</dbReference>
<reference evidence="1 2" key="1">
    <citation type="submission" date="2020-07" db="EMBL/GenBank/DDBJ databases">
        <title>Genomic characterization of Flavobacterium psychrophilum strains.</title>
        <authorList>
            <person name="Castillo D."/>
            <person name="Jorgensen J."/>
            <person name="Middelboe M."/>
        </authorList>
    </citation>
    <scope>NUCLEOTIDE SEQUENCE [LARGE SCALE GENOMIC DNA]</scope>
    <source>
        <strain evidence="1 2">FPS-R7</strain>
    </source>
</reference>
<dbReference type="KEGG" id="fpc:FPSM_01907"/>
<dbReference type="SUPFAM" id="SSF47226">
    <property type="entry name" value="Histidine-containing phosphotransfer domain, HPT domain"/>
    <property type="match status" value="1"/>
</dbReference>
<organism evidence="1 2">
    <name type="scientific">Flavobacterium psychrophilum</name>
    <dbReference type="NCBI Taxonomy" id="96345"/>
    <lineage>
        <taxon>Bacteria</taxon>
        <taxon>Pseudomonadati</taxon>
        <taxon>Bacteroidota</taxon>
        <taxon>Flavobacteriia</taxon>
        <taxon>Flavobacteriales</taxon>
        <taxon>Flavobacteriaceae</taxon>
        <taxon>Flavobacterium</taxon>
    </lineage>
</organism>
<gene>
    <name evidence="1" type="ORF">H0H26_11290</name>
</gene>
<dbReference type="Proteomes" id="UP000596329">
    <property type="component" value="Chromosome"/>
</dbReference>
<dbReference type="InterPro" id="IPR036641">
    <property type="entry name" value="HPT_dom_sf"/>
</dbReference>